<reference evidence="2 3" key="1">
    <citation type="submission" date="2023-06" db="EMBL/GenBank/DDBJ databases">
        <title>Actinomycetospora Odt1-22.</title>
        <authorList>
            <person name="Supong K."/>
        </authorList>
    </citation>
    <scope>NUCLEOTIDE SEQUENCE [LARGE SCALE GENOMIC DNA]</scope>
    <source>
        <strain evidence="2 3">Odt1-22</strain>
    </source>
</reference>
<accession>A0ABT7MIM2</accession>
<evidence type="ECO:0000313" key="2">
    <source>
        <dbReference type="EMBL" id="MDL5159752.1"/>
    </source>
</evidence>
<sequence>MAVQQRRRERRPVDVRAWGVALAVWCLVFAVPHVAWALGSRAGLGGETAAADAALSTGWFATYNAVTAVLALAGVVVGLATALGPAGRHLAPRWWPRVLLGVAVLLVLRGLVGLTGLVIDLLGSGITSPPVLVAIEPWFVLGGVACAGLARAIRRSRGSIRSKGTTSRSRPRR</sequence>
<gene>
    <name evidence="2" type="ORF">QRT03_27550</name>
</gene>
<keyword evidence="1" id="KW-1133">Transmembrane helix</keyword>
<comment type="caution">
    <text evidence="2">The sequence shown here is derived from an EMBL/GenBank/DDBJ whole genome shotgun (WGS) entry which is preliminary data.</text>
</comment>
<keyword evidence="1" id="KW-0472">Membrane</keyword>
<dbReference type="Proteomes" id="UP001231924">
    <property type="component" value="Unassembled WGS sequence"/>
</dbReference>
<name>A0ABT7MIM2_9PSEU</name>
<feature type="transmembrane region" description="Helical" evidence="1">
    <location>
        <begin position="98"/>
        <end position="119"/>
    </location>
</feature>
<evidence type="ECO:0000256" key="1">
    <source>
        <dbReference type="SAM" id="Phobius"/>
    </source>
</evidence>
<feature type="transmembrane region" description="Helical" evidence="1">
    <location>
        <begin position="131"/>
        <end position="153"/>
    </location>
</feature>
<feature type="transmembrane region" description="Helical" evidence="1">
    <location>
        <begin position="59"/>
        <end position="86"/>
    </location>
</feature>
<proteinExistence type="predicted"/>
<dbReference type="EMBL" id="JASVWF010000008">
    <property type="protein sequence ID" value="MDL5159752.1"/>
    <property type="molecule type" value="Genomic_DNA"/>
</dbReference>
<organism evidence="2 3">
    <name type="scientific">Actinomycetospora termitidis</name>
    <dbReference type="NCBI Taxonomy" id="3053470"/>
    <lineage>
        <taxon>Bacteria</taxon>
        <taxon>Bacillati</taxon>
        <taxon>Actinomycetota</taxon>
        <taxon>Actinomycetes</taxon>
        <taxon>Pseudonocardiales</taxon>
        <taxon>Pseudonocardiaceae</taxon>
        <taxon>Actinomycetospora</taxon>
    </lineage>
</organism>
<protein>
    <recommendedName>
        <fullName evidence="4">DUF3995 domain-containing protein</fullName>
    </recommendedName>
</protein>
<evidence type="ECO:0008006" key="4">
    <source>
        <dbReference type="Google" id="ProtNLM"/>
    </source>
</evidence>
<keyword evidence="3" id="KW-1185">Reference proteome</keyword>
<evidence type="ECO:0000313" key="3">
    <source>
        <dbReference type="Proteomes" id="UP001231924"/>
    </source>
</evidence>
<keyword evidence="1" id="KW-0812">Transmembrane</keyword>
<feature type="transmembrane region" description="Helical" evidence="1">
    <location>
        <begin position="20"/>
        <end position="39"/>
    </location>
</feature>
<dbReference type="RefSeq" id="WP_286056357.1">
    <property type="nucleotide sequence ID" value="NZ_JASVWF010000008.1"/>
</dbReference>